<feature type="region of interest" description="Disordered" evidence="1">
    <location>
        <begin position="460"/>
        <end position="591"/>
    </location>
</feature>
<dbReference type="AlphaFoldDB" id="A0AAE0CGX6"/>
<feature type="compositionally biased region" description="Gly residues" evidence="1">
    <location>
        <begin position="412"/>
        <end position="427"/>
    </location>
</feature>
<reference evidence="2 3" key="1">
    <citation type="journal article" date="2015" name="Genome Biol. Evol.">
        <title>Comparative Genomics of a Bacterivorous Green Alga Reveals Evolutionary Causalities and Consequences of Phago-Mixotrophic Mode of Nutrition.</title>
        <authorList>
            <person name="Burns J.A."/>
            <person name="Paasch A."/>
            <person name="Narechania A."/>
            <person name="Kim E."/>
        </authorList>
    </citation>
    <scope>NUCLEOTIDE SEQUENCE [LARGE SCALE GENOMIC DNA]</scope>
    <source>
        <strain evidence="2 3">PLY_AMNH</strain>
    </source>
</reference>
<dbReference type="Proteomes" id="UP001190700">
    <property type="component" value="Unassembled WGS sequence"/>
</dbReference>
<evidence type="ECO:0000256" key="1">
    <source>
        <dbReference type="SAM" id="MobiDB-lite"/>
    </source>
</evidence>
<feature type="compositionally biased region" description="Basic residues" evidence="1">
    <location>
        <begin position="965"/>
        <end position="974"/>
    </location>
</feature>
<proteinExistence type="predicted"/>
<feature type="compositionally biased region" description="Gly residues" evidence="1">
    <location>
        <begin position="460"/>
        <end position="481"/>
    </location>
</feature>
<dbReference type="GO" id="GO:0015074">
    <property type="term" value="P:DNA integration"/>
    <property type="evidence" value="ECO:0007669"/>
    <property type="project" value="InterPro"/>
</dbReference>
<sequence length="974" mass="106692">MYDILRNFLRCKRRQQMGTGDCFLVPVWSGDPTYELVSGMREVFCPVRRYFADELMEELEAAVGSYQDMRYAKHTKRAYDTGFFIVLALQGVRRAWDRPSKPVMPITLEDLRRMSKDVDRCTVTGKALWAAILAGFYGLFRKDNLTAGKVHAWNARGALLREDILFSETGETVCIRVRHSKTIQCGERYHWVPLVAVPGSDLRPVEALRVYMLVTVEMRDDDQLFQTKGKSKRGGLVPMTHAALVACISFPCPLPSLVALGVCRSISFVEPLSKEVAVQKDILAVHADFLTRGQVDKWNWKHPAFVPCNCCVTCQLWLPRDPPEGSVYPKLTLQHYNGCRDGWHFRVLDLCGECAGELWTEQSEAVWFPIGRGGHFQLRNAIFGWRARRGGTQSAPVLPVSPPRAGSMQVGGDVGVESGGEGGGEADGSGTTVEADHEAADAGGEARHDVGIREAAGRFGGVAGGFGGPDRRSGGTGGSGAEAGRRSEAERRVVPGGGSLGGAEDHGDEASTQGAGLGSGGCGRLARHSGRIAGGEPGRRVRQRVSRGRGDHGGAYRADRGGGGGGSSAGLRGRGDAGGTDPPAGRDLPATSLREVAKFSMGKKEKWAWSECEKVITEIRVAAARQAADLARVKPPAMQVEAYAFKEVVDRFPECERRACGLEDLPESEGVRVRHFWAYIELVVRRLAVIQGGLEGRPGVEPVEFGAAWLQQAIRAGNKKRTSKKKVKSLKVEDSEDEEGEWKAAKERFAHLRTATEEELQRALDGTLSLKDIVRPSGEREFSSSVAVCPAGGPLKGLDMRVRRLKDEFDESTAGWRLDPKKGPVADEKVQHCRTWEEWDKAFTRLMCAAPEGALDLLAGYRKWMRVMAVDFAWDPPRKFHDHLLARVVIDPTVTFELGSFSALWDLYRREKGLKDKGSSSGGGRRNQRGRPQERGQWLPVGEAFTDHAGGGGEAGRGGATDLRWRRRRRAGRG</sequence>
<dbReference type="InterPro" id="IPR013762">
    <property type="entry name" value="Integrase-like_cat_sf"/>
</dbReference>
<dbReference type="GO" id="GO:0003677">
    <property type="term" value="F:DNA binding"/>
    <property type="evidence" value="ECO:0007669"/>
    <property type="project" value="InterPro"/>
</dbReference>
<dbReference type="EMBL" id="LGRX02024230">
    <property type="protein sequence ID" value="KAK3254054.1"/>
    <property type="molecule type" value="Genomic_DNA"/>
</dbReference>
<dbReference type="GO" id="GO:0006310">
    <property type="term" value="P:DNA recombination"/>
    <property type="evidence" value="ECO:0007669"/>
    <property type="project" value="InterPro"/>
</dbReference>
<feature type="compositionally biased region" description="Basic and acidic residues" evidence="1">
    <location>
        <begin position="548"/>
        <end position="560"/>
    </location>
</feature>
<keyword evidence="3" id="KW-1185">Reference proteome</keyword>
<name>A0AAE0CGX6_9CHLO</name>
<comment type="caution">
    <text evidence="2">The sequence shown here is derived from an EMBL/GenBank/DDBJ whole genome shotgun (WGS) entry which is preliminary data.</text>
</comment>
<feature type="compositionally biased region" description="Basic and acidic residues" evidence="1">
    <location>
        <begin position="483"/>
        <end position="493"/>
    </location>
</feature>
<feature type="region of interest" description="Disordered" evidence="1">
    <location>
        <begin position="914"/>
        <end position="974"/>
    </location>
</feature>
<protein>
    <submittedName>
        <fullName evidence="2">Uncharacterized protein</fullName>
    </submittedName>
</protein>
<evidence type="ECO:0000313" key="3">
    <source>
        <dbReference type="Proteomes" id="UP001190700"/>
    </source>
</evidence>
<dbReference type="Gene3D" id="1.10.443.10">
    <property type="entry name" value="Intergrase catalytic core"/>
    <property type="match status" value="1"/>
</dbReference>
<feature type="region of interest" description="Disordered" evidence="1">
    <location>
        <begin position="392"/>
        <end position="448"/>
    </location>
</feature>
<feature type="compositionally biased region" description="Gly residues" evidence="1">
    <location>
        <begin position="949"/>
        <end position="959"/>
    </location>
</feature>
<evidence type="ECO:0000313" key="2">
    <source>
        <dbReference type="EMBL" id="KAK3254054.1"/>
    </source>
</evidence>
<accession>A0AAE0CGX6</accession>
<organism evidence="2 3">
    <name type="scientific">Cymbomonas tetramitiformis</name>
    <dbReference type="NCBI Taxonomy" id="36881"/>
    <lineage>
        <taxon>Eukaryota</taxon>
        <taxon>Viridiplantae</taxon>
        <taxon>Chlorophyta</taxon>
        <taxon>Pyramimonadophyceae</taxon>
        <taxon>Pyramimonadales</taxon>
        <taxon>Pyramimonadaceae</taxon>
        <taxon>Cymbomonas</taxon>
    </lineage>
</organism>
<gene>
    <name evidence="2" type="ORF">CYMTET_36716</name>
</gene>
<feature type="compositionally biased region" description="Basic and acidic residues" evidence="1">
    <location>
        <begin position="434"/>
        <end position="448"/>
    </location>
</feature>